<feature type="signal peptide" evidence="2">
    <location>
        <begin position="1"/>
        <end position="17"/>
    </location>
</feature>
<evidence type="ECO:0000256" key="1">
    <source>
        <dbReference type="SAM" id="MobiDB-lite"/>
    </source>
</evidence>
<name>A0ABR4DDV8_9PEZI</name>
<evidence type="ECO:0008006" key="5">
    <source>
        <dbReference type="Google" id="ProtNLM"/>
    </source>
</evidence>
<feature type="chain" id="PRO_5045283592" description="Circumsporozoite protein" evidence="2">
    <location>
        <begin position="18"/>
        <end position="355"/>
    </location>
</feature>
<keyword evidence="4" id="KW-1185">Reference proteome</keyword>
<sequence>MFSKVVALIALAAYAEARFGQEQAVANLVQGLGNFGQPGQAATLAGQTPGVLLAGANACAKLQLADQIVATLGNDPAVIDAARALVAAEKNTNPFAVAIPSICSDRNLPATPELRGIVPLVDPDTVGSDVENANAARSLQNPFNADGLSVAEVAIANGFSNFTLQGSDGSTAPAAGAGNNGGNNNNNNNNGNNGNNNNNNGNNGNNNNNNNNGASRCGAVQTTLTTVIVAPTGNAGDNNRNNNGGAVTSSIAGLDFGSCDPTIKFVGGLGNRPATEFTFQSREPQIASKQQEALNPNIITNRICDDLTNICGANQAAKDRCRAAQAEIQALGTRNADTARRWNELLGFAGADISS</sequence>
<dbReference type="Proteomes" id="UP001600064">
    <property type="component" value="Unassembled WGS sequence"/>
</dbReference>
<gene>
    <name evidence="3" type="ORF">VTJ83DRAFT_3283</name>
</gene>
<reference evidence="3 4" key="1">
    <citation type="journal article" date="2024" name="Commun. Biol.">
        <title>Comparative genomic analysis of thermophilic fungi reveals convergent evolutionary adaptations and gene losses.</title>
        <authorList>
            <person name="Steindorff A.S."/>
            <person name="Aguilar-Pontes M.V."/>
            <person name="Robinson A.J."/>
            <person name="Andreopoulos B."/>
            <person name="LaButti K."/>
            <person name="Kuo A."/>
            <person name="Mondo S."/>
            <person name="Riley R."/>
            <person name="Otillar R."/>
            <person name="Haridas S."/>
            <person name="Lipzen A."/>
            <person name="Grimwood J."/>
            <person name="Schmutz J."/>
            <person name="Clum A."/>
            <person name="Reid I.D."/>
            <person name="Moisan M.C."/>
            <person name="Butler G."/>
            <person name="Nguyen T.T.M."/>
            <person name="Dewar K."/>
            <person name="Conant G."/>
            <person name="Drula E."/>
            <person name="Henrissat B."/>
            <person name="Hansel C."/>
            <person name="Singer S."/>
            <person name="Hutchinson M.I."/>
            <person name="de Vries R.P."/>
            <person name="Natvig D.O."/>
            <person name="Powell A.J."/>
            <person name="Tsang A."/>
            <person name="Grigoriev I.V."/>
        </authorList>
    </citation>
    <scope>NUCLEOTIDE SEQUENCE [LARGE SCALE GENOMIC DNA]</scope>
    <source>
        <strain evidence="3 4">ATCC 22073</strain>
    </source>
</reference>
<protein>
    <recommendedName>
        <fullName evidence="5">Circumsporozoite protein</fullName>
    </recommendedName>
</protein>
<dbReference type="GeneID" id="98124288"/>
<dbReference type="EMBL" id="JAZGUE010000003">
    <property type="protein sequence ID" value="KAL2268437.1"/>
    <property type="molecule type" value="Genomic_DNA"/>
</dbReference>
<evidence type="ECO:0000313" key="3">
    <source>
        <dbReference type="EMBL" id="KAL2268437.1"/>
    </source>
</evidence>
<feature type="compositionally biased region" description="Low complexity" evidence="1">
    <location>
        <begin position="182"/>
        <end position="213"/>
    </location>
</feature>
<accession>A0ABR4DDV8</accession>
<comment type="caution">
    <text evidence="3">The sequence shown here is derived from an EMBL/GenBank/DDBJ whole genome shotgun (WGS) entry which is preliminary data.</text>
</comment>
<dbReference type="RefSeq" id="XP_070867161.1">
    <property type="nucleotide sequence ID" value="XM_071009644.1"/>
</dbReference>
<feature type="region of interest" description="Disordered" evidence="1">
    <location>
        <begin position="170"/>
        <end position="216"/>
    </location>
</feature>
<keyword evidence="2" id="KW-0732">Signal</keyword>
<evidence type="ECO:0000256" key="2">
    <source>
        <dbReference type="SAM" id="SignalP"/>
    </source>
</evidence>
<organism evidence="3 4">
    <name type="scientific">Remersonia thermophila</name>
    <dbReference type="NCBI Taxonomy" id="72144"/>
    <lineage>
        <taxon>Eukaryota</taxon>
        <taxon>Fungi</taxon>
        <taxon>Dikarya</taxon>
        <taxon>Ascomycota</taxon>
        <taxon>Pezizomycotina</taxon>
        <taxon>Sordariomycetes</taxon>
        <taxon>Sordariomycetidae</taxon>
        <taxon>Sordariales</taxon>
        <taxon>Sordariales incertae sedis</taxon>
        <taxon>Remersonia</taxon>
    </lineage>
</organism>
<evidence type="ECO:0000313" key="4">
    <source>
        <dbReference type="Proteomes" id="UP001600064"/>
    </source>
</evidence>
<proteinExistence type="predicted"/>